<feature type="region of interest" description="Disordered" evidence="7">
    <location>
        <begin position="429"/>
        <end position="449"/>
    </location>
</feature>
<dbReference type="AlphaFoldDB" id="A0A1I1JZQ6"/>
<dbReference type="GO" id="GO:0051603">
    <property type="term" value="P:proteolysis involved in protein catabolic process"/>
    <property type="evidence" value="ECO:0007669"/>
    <property type="project" value="TreeGrafter"/>
</dbReference>
<gene>
    <name evidence="10" type="ORF">SAMN05216204_10714</name>
</gene>
<keyword evidence="11" id="KW-1185">Reference proteome</keyword>
<evidence type="ECO:0000256" key="5">
    <source>
        <dbReference type="ARBA" id="ARBA00022833"/>
    </source>
</evidence>
<dbReference type="InterPro" id="IPR051156">
    <property type="entry name" value="Mito/Outer_Membr_Metalloprot"/>
</dbReference>
<evidence type="ECO:0000313" key="11">
    <source>
        <dbReference type="Proteomes" id="UP000198639"/>
    </source>
</evidence>
<dbReference type="GO" id="GO:0016020">
    <property type="term" value="C:membrane"/>
    <property type="evidence" value="ECO:0007669"/>
    <property type="project" value="TreeGrafter"/>
</dbReference>
<evidence type="ECO:0000256" key="3">
    <source>
        <dbReference type="ARBA" id="ARBA00022723"/>
    </source>
</evidence>
<keyword evidence="2" id="KW-0645">Protease</keyword>
<accession>A0A1I1JZQ6</accession>
<evidence type="ECO:0000256" key="6">
    <source>
        <dbReference type="ARBA" id="ARBA00023049"/>
    </source>
</evidence>
<keyword evidence="3" id="KW-0479">Metal-binding</keyword>
<keyword evidence="4" id="KW-0378">Hydrolase</keyword>
<dbReference type="PANTHER" id="PTHR22726">
    <property type="entry name" value="METALLOENDOPEPTIDASE OMA1"/>
    <property type="match status" value="1"/>
</dbReference>
<name>A0A1I1JZQ6_9BURK</name>
<proteinExistence type="predicted"/>
<evidence type="ECO:0000259" key="9">
    <source>
        <dbReference type="Pfam" id="PF01435"/>
    </source>
</evidence>
<feature type="domain" description="Peptidase M48" evidence="9">
    <location>
        <begin position="88"/>
        <end position="324"/>
    </location>
</feature>
<evidence type="ECO:0000256" key="2">
    <source>
        <dbReference type="ARBA" id="ARBA00022670"/>
    </source>
</evidence>
<dbReference type="InterPro" id="IPR001915">
    <property type="entry name" value="Peptidase_M48"/>
</dbReference>
<dbReference type="GO" id="GO:0046872">
    <property type="term" value="F:metal ion binding"/>
    <property type="evidence" value="ECO:0007669"/>
    <property type="project" value="UniProtKB-KW"/>
</dbReference>
<dbReference type="OrthoDB" id="9810445at2"/>
<sequence length="552" mass="60618">MSKRSTRAAALAVALVLAGHASAQETGGGNFFSKLFSGKDKPVIDKLRGVPYKPSTQAIGAERDLLNQRASGYGLVAAEGLERYANGVLDKLKAASGIPDLPGKVYLSATDDLAAVTTADGNIFIGYRWFENLNAASYKLGQEDTLAALLAHELGHIALGHHGSDFFANAGKWLQRYYAQGMAIKTALDQKLNGTVVLPERAMNNLKKMQYMVEIMDGMLHPAWKRGQEEDADAFAVDVTRAAGYSYQEGVKRFLELNASVERIQKERDDARLAAMRADVETSLKDGKLDAAITGVTGQLAEQLQGLLTATHPDPAARMDKLSGYVAKYYPVDWYEDAQAPVSTDYRKVALDKRHVELFEMYNNAFELENLFSTMKPEDMKAAIALGERITRRIGLAHVNRNNWLLFYGYARAVRYTSELAPEMAVGLAPPPAPASKRGKKAKPSTPVDPATQLALRADELEQALIASEAAMSFKPYEDSINLALKSGKRDRAIALLATTDKKFELARSTLPKTISLYHRANKPERVTELVTYCHTTYIDMRDECTKASAVN</sequence>
<dbReference type="RefSeq" id="WP_091873513.1">
    <property type="nucleotide sequence ID" value="NZ_FOLD01000007.1"/>
</dbReference>
<dbReference type="Gene3D" id="3.30.2010.10">
    <property type="entry name" value="Metalloproteases ('zincins'), catalytic domain"/>
    <property type="match status" value="1"/>
</dbReference>
<dbReference type="PANTHER" id="PTHR22726:SF1">
    <property type="entry name" value="METALLOENDOPEPTIDASE OMA1, MITOCHONDRIAL"/>
    <property type="match status" value="1"/>
</dbReference>
<feature type="chain" id="PRO_5011435311" evidence="8">
    <location>
        <begin position="24"/>
        <end position="552"/>
    </location>
</feature>
<dbReference type="GO" id="GO:0004222">
    <property type="term" value="F:metalloendopeptidase activity"/>
    <property type="evidence" value="ECO:0007669"/>
    <property type="project" value="InterPro"/>
</dbReference>
<evidence type="ECO:0000256" key="4">
    <source>
        <dbReference type="ARBA" id="ARBA00022801"/>
    </source>
</evidence>
<evidence type="ECO:0000256" key="1">
    <source>
        <dbReference type="ARBA" id="ARBA00001947"/>
    </source>
</evidence>
<dbReference type="EMBL" id="FOLD01000007">
    <property type="protein sequence ID" value="SFC51233.1"/>
    <property type="molecule type" value="Genomic_DNA"/>
</dbReference>
<protein>
    <submittedName>
        <fullName evidence="10">Peptidase family M48</fullName>
    </submittedName>
</protein>
<evidence type="ECO:0000256" key="7">
    <source>
        <dbReference type="SAM" id="MobiDB-lite"/>
    </source>
</evidence>
<evidence type="ECO:0000256" key="8">
    <source>
        <dbReference type="SAM" id="SignalP"/>
    </source>
</evidence>
<reference evidence="11" key="1">
    <citation type="submission" date="2016-10" db="EMBL/GenBank/DDBJ databases">
        <authorList>
            <person name="Varghese N."/>
            <person name="Submissions S."/>
        </authorList>
    </citation>
    <scope>NUCLEOTIDE SEQUENCE [LARGE SCALE GENOMIC DNA]</scope>
    <source>
        <strain evidence="11">CGMCC 1.12041</strain>
    </source>
</reference>
<evidence type="ECO:0000313" key="10">
    <source>
        <dbReference type="EMBL" id="SFC51233.1"/>
    </source>
</evidence>
<keyword evidence="6" id="KW-0482">Metalloprotease</keyword>
<organism evidence="10 11">
    <name type="scientific">Massilia yuzhufengensis</name>
    <dbReference type="NCBI Taxonomy" id="1164594"/>
    <lineage>
        <taxon>Bacteria</taxon>
        <taxon>Pseudomonadati</taxon>
        <taxon>Pseudomonadota</taxon>
        <taxon>Betaproteobacteria</taxon>
        <taxon>Burkholderiales</taxon>
        <taxon>Oxalobacteraceae</taxon>
        <taxon>Telluria group</taxon>
        <taxon>Massilia</taxon>
    </lineage>
</organism>
<dbReference type="Proteomes" id="UP000198639">
    <property type="component" value="Unassembled WGS sequence"/>
</dbReference>
<comment type="cofactor">
    <cofactor evidence="1">
        <name>Zn(2+)</name>
        <dbReference type="ChEBI" id="CHEBI:29105"/>
    </cofactor>
</comment>
<dbReference type="STRING" id="1164594.SAMN05216204_10714"/>
<dbReference type="Pfam" id="PF01435">
    <property type="entry name" value="Peptidase_M48"/>
    <property type="match status" value="1"/>
</dbReference>
<keyword evidence="5" id="KW-0862">Zinc</keyword>
<keyword evidence="8" id="KW-0732">Signal</keyword>
<feature type="signal peptide" evidence="8">
    <location>
        <begin position="1"/>
        <end position="23"/>
    </location>
</feature>